<keyword evidence="8" id="KW-1185">Reference proteome</keyword>
<dbReference type="SUPFAM" id="SSF74650">
    <property type="entry name" value="Galactose mutarotase-like"/>
    <property type="match status" value="1"/>
</dbReference>
<evidence type="ECO:0000313" key="8">
    <source>
        <dbReference type="Proteomes" id="UP000035760"/>
    </source>
</evidence>
<dbReference type="InterPro" id="IPR014756">
    <property type="entry name" value="Ig_E-set"/>
</dbReference>
<evidence type="ECO:0000256" key="3">
    <source>
        <dbReference type="ARBA" id="ARBA00009284"/>
    </source>
</evidence>
<dbReference type="FunFam" id="2.70.98.10:FF:000001">
    <property type="entry name" value="Glucans biosynthesis protein G"/>
    <property type="match status" value="1"/>
</dbReference>
<evidence type="ECO:0000313" key="7">
    <source>
        <dbReference type="EMBL" id="CDI01435.1"/>
    </source>
</evidence>
<dbReference type="EMBL" id="CBTJ020000020">
    <property type="protein sequence ID" value="CDI01435.1"/>
    <property type="molecule type" value="Genomic_DNA"/>
</dbReference>
<evidence type="ECO:0000259" key="6">
    <source>
        <dbReference type="Pfam" id="PF04349"/>
    </source>
</evidence>
<comment type="pathway">
    <text evidence="2">Glycan metabolism; osmoregulated periplasmic glucan (OPG) biosynthesis.</text>
</comment>
<dbReference type="Gene3D" id="2.70.98.10">
    <property type="match status" value="1"/>
</dbReference>
<dbReference type="PANTHER" id="PTHR30504:SF3">
    <property type="entry name" value="GLUCANS BIOSYNTHESIS PROTEIN D"/>
    <property type="match status" value="1"/>
</dbReference>
<dbReference type="InterPro" id="IPR011013">
    <property type="entry name" value="Gal_mutarotase_sf_dom"/>
</dbReference>
<gene>
    <name evidence="7" type="ORF">BN873_150223</name>
</gene>
<dbReference type="GO" id="GO:0030246">
    <property type="term" value="F:carbohydrate binding"/>
    <property type="evidence" value="ECO:0007669"/>
    <property type="project" value="InterPro"/>
</dbReference>
<protein>
    <submittedName>
        <fullName evidence="7">Glucans biosynthesis protein D 2</fullName>
    </submittedName>
</protein>
<dbReference type="STRING" id="1400863.BN873_150223"/>
<evidence type="ECO:0000256" key="4">
    <source>
        <dbReference type="ARBA" id="ARBA00022729"/>
    </source>
</evidence>
<dbReference type="InterPro" id="IPR007444">
    <property type="entry name" value="Glucan_biosyn_MdoG_C"/>
</dbReference>
<dbReference type="InterPro" id="IPR014438">
    <property type="entry name" value="Glucan_biosyn_MdoG/MdoD"/>
</dbReference>
<dbReference type="OrthoDB" id="335750at2"/>
<sequence length="527" mass="60180">MFKRSITRRSFLTSTLLAPWLSVLDRYALADQKSSVDLRLGPAQPFSFDGLRQQAQQLATQPYQSPPLPHAKVVDRIDYDAHLEIQYRPEAALWRAGDGPYPVRFFHLGRLFPSPVKIHIVREGEAREALYSSRLFTFGEAEYAADLPDDMGFAGFRLMHAPTEERDWLAFLGASYFRSAGELDQYGISARGIAIDTGLPTAEEFPRFSQFWLEPIADPQAVMIYALLDGPSVTGAYRIQAIRHGRVIMEVEAALFFRKDVQRLGVAPLTSMYWFSESNHQPSWDWRPEVHDSDGLALWTGAGERIWRPINNPPFLQTSAFVDRDPKGFGLAQRDRNFENYQDDRVFYERRPTLWVEPLDPWGEGSVQLIEIPTDYEANDNLVACWVPREPVRAGTSRTFKYRLHWVADEPYSPPRSRVIATRLSWRSIPKTTPRPAHRIWFAIDFAGGPLEQLDQKAPVQLMVSSTRGSLRSPGAFQVAGTRRWRADFEIELEGGEPIDLRAYLRLGDQALSETWLYQFIPRASAS</sequence>
<comment type="similarity">
    <text evidence="3">Belongs to the OpgD/OpgG family.</text>
</comment>
<evidence type="ECO:0000256" key="5">
    <source>
        <dbReference type="ARBA" id="ARBA00022764"/>
    </source>
</evidence>
<dbReference type="Proteomes" id="UP000035760">
    <property type="component" value="Unassembled WGS sequence"/>
</dbReference>
<dbReference type="UniPathway" id="UPA00637"/>
<reference evidence="7" key="2">
    <citation type="submission" date="2014-03" db="EMBL/GenBank/DDBJ databases">
        <title>Candidatus Competibacter-lineage genomes retrieved from metagenomes reveal functional metabolic diversity.</title>
        <authorList>
            <person name="McIlroy S.J."/>
            <person name="Albertsen M."/>
            <person name="Andresen E.K."/>
            <person name="Saunders A.M."/>
            <person name="Kristiansen R."/>
            <person name="Stokholm-Bjerregaard M."/>
            <person name="Nielsen K.L."/>
            <person name="Nielsen P.H."/>
        </authorList>
    </citation>
    <scope>NUCLEOTIDE SEQUENCE</scope>
    <source>
        <strain evidence="7">Run_A_D11</strain>
    </source>
</reference>
<dbReference type="AlphaFoldDB" id="W6M6U8"/>
<feature type="domain" description="Glucan biosynthesis periplasmic MdoG C-terminal" evidence="6">
    <location>
        <begin position="46"/>
        <end position="520"/>
    </location>
</feature>
<keyword evidence="5" id="KW-0574">Periplasm</keyword>
<dbReference type="RefSeq" id="WP_053085214.1">
    <property type="nucleotide sequence ID" value="NZ_CBTJ020000020.1"/>
</dbReference>
<evidence type="ECO:0000256" key="2">
    <source>
        <dbReference type="ARBA" id="ARBA00005001"/>
    </source>
</evidence>
<evidence type="ECO:0000256" key="1">
    <source>
        <dbReference type="ARBA" id="ARBA00004418"/>
    </source>
</evidence>
<dbReference type="Gene3D" id="2.60.40.10">
    <property type="entry name" value="Immunoglobulins"/>
    <property type="match status" value="1"/>
</dbReference>
<keyword evidence="4" id="KW-0732">Signal</keyword>
<dbReference type="InterPro" id="IPR014718">
    <property type="entry name" value="GH-type_carb-bd"/>
</dbReference>
<reference evidence="7" key="1">
    <citation type="submission" date="2013-07" db="EMBL/GenBank/DDBJ databases">
        <authorList>
            <person name="McIlroy S."/>
        </authorList>
    </citation>
    <scope>NUCLEOTIDE SEQUENCE [LARGE SCALE GENOMIC DNA]</scope>
    <source>
        <strain evidence="7">Run_A_D11</strain>
    </source>
</reference>
<dbReference type="GO" id="GO:0030288">
    <property type="term" value="C:outer membrane-bounded periplasmic space"/>
    <property type="evidence" value="ECO:0007669"/>
    <property type="project" value="TreeGrafter"/>
</dbReference>
<dbReference type="PANTHER" id="PTHR30504">
    <property type="entry name" value="GLUCANS BIOSYNTHESIS PROTEIN"/>
    <property type="match status" value="1"/>
</dbReference>
<organism evidence="7 8">
    <name type="scientific">Candidatus Competibacter denitrificans Run_A_D11</name>
    <dbReference type="NCBI Taxonomy" id="1400863"/>
    <lineage>
        <taxon>Bacteria</taxon>
        <taxon>Pseudomonadati</taxon>
        <taxon>Pseudomonadota</taxon>
        <taxon>Gammaproteobacteria</taxon>
        <taxon>Candidatus Competibacteraceae</taxon>
        <taxon>Candidatus Competibacter</taxon>
    </lineage>
</organism>
<dbReference type="Pfam" id="PF04349">
    <property type="entry name" value="MdoG"/>
    <property type="match status" value="1"/>
</dbReference>
<proteinExistence type="inferred from homology"/>
<comment type="subcellular location">
    <subcellularLocation>
        <location evidence="1">Periplasm</location>
    </subcellularLocation>
</comment>
<dbReference type="PIRSF" id="PIRSF006281">
    <property type="entry name" value="MdoG"/>
    <property type="match status" value="1"/>
</dbReference>
<comment type="caution">
    <text evidence="7">The sequence shown here is derived from an EMBL/GenBank/DDBJ whole genome shotgun (WGS) entry which is preliminary data.</text>
</comment>
<dbReference type="InterPro" id="IPR013783">
    <property type="entry name" value="Ig-like_fold"/>
</dbReference>
<dbReference type="SUPFAM" id="SSF81296">
    <property type="entry name" value="E set domains"/>
    <property type="match status" value="1"/>
</dbReference>
<dbReference type="GO" id="GO:0003824">
    <property type="term" value="F:catalytic activity"/>
    <property type="evidence" value="ECO:0007669"/>
    <property type="project" value="InterPro"/>
</dbReference>
<name>W6M6U8_9GAMM</name>
<accession>W6M6U8</accession>
<dbReference type="GO" id="GO:0051274">
    <property type="term" value="P:beta-glucan biosynthetic process"/>
    <property type="evidence" value="ECO:0007669"/>
    <property type="project" value="TreeGrafter"/>
</dbReference>